<keyword evidence="10" id="KW-1185">Reference proteome</keyword>
<feature type="domain" description="Alcohol dehydrogenase iron-type/glycerol dehydrogenase GldA" evidence="5">
    <location>
        <begin position="12"/>
        <end position="178"/>
    </location>
</feature>
<dbReference type="GO" id="GO:0004022">
    <property type="term" value="F:alcohol dehydrogenase (NAD+) activity"/>
    <property type="evidence" value="ECO:0007669"/>
    <property type="project" value="TreeGrafter"/>
</dbReference>
<proteinExistence type="inferred from homology"/>
<keyword evidence="4" id="KW-0520">NAD</keyword>
<dbReference type="InterPro" id="IPR039697">
    <property type="entry name" value="Alcohol_dehydrogenase_Fe"/>
</dbReference>
<dbReference type="Proteomes" id="UP000248798">
    <property type="component" value="Unassembled WGS sequence"/>
</dbReference>
<comment type="cofactor">
    <cofactor evidence="1">
        <name>Fe cation</name>
        <dbReference type="ChEBI" id="CHEBI:24875"/>
    </cofactor>
</comment>
<evidence type="ECO:0000256" key="1">
    <source>
        <dbReference type="ARBA" id="ARBA00001962"/>
    </source>
</evidence>
<evidence type="ECO:0000313" key="7">
    <source>
        <dbReference type="EMBL" id="QBH12787.1"/>
    </source>
</evidence>
<dbReference type="Gene3D" id="3.40.50.1970">
    <property type="match status" value="1"/>
</dbReference>
<comment type="similarity">
    <text evidence="2">Belongs to the iron-containing alcohol dehydrogenase family.</text>
</comment>
<evidence type="ECO:0000313" key="10">
    <source>
        <dbReference type="Proteomes" id="UP000293902"/>
    </source>
</evidence>
<dbReference type="PANTHER" id="PTHR11496">
    <property type="entry name" value="ALCOHOL DEHYDROGENASE"/>
    <property type="match status" value="1"/>
</dbReference>
<evidence type="ECO:0000313" key="9">
    <source>
        <dbReference type="Proteomes" id="UP000248798"/>
    </source>
</evidence>
<sequence>MKTFKHLTNPVLYSGPQEINRLAGLLDPSTPIFFITGAHFVNTNTWQTLESQLRRAGCKFQRQTVHGEPGPDIVDDLTEQADRLKAGCVVGIGGGSVLDAGKSVAAMLCQEGSVQDYLEDVGTKDPNGKTVPFIALPTTAGTGSEATKNAVLSRPGPDGFKKSFRHDAFIPSTAIIDPELAMGCPPETTLACALDAFSQLLESRVSTASTPLTQALSRQGLRLFTRGSLLFSDNLYQSRAELSLRWDLAMAAYLSGVTLANAGLGTVHGIAGPLGAFTCVPHGVACGCLLPRIFTILTQEMQVEALDEVGAWLSRGIDAIPQPDDFKVALDHMNSWGEQLPKLRDYGVTEHHIDAVVDASGNKHFPIQLSSQQMRDILLGCL</sequence>
<reference evidence="7 10" key="2">
    <citation type="submission" date="2019-02" db="EMBL/GenBank/DDBJ databases">
        <title>Complete genome sequence of Desulfobacter hydrogenophilus AcRS1.</title>
        <authorList>
            <person name="Marietou A."/>
            <person name="Lund M.B."/>
            <person name="Marshall I.P.G."/>
            <person name="Schreiber L."/>
            <person name="Jorgensen B."/>
        </authorList>
    </citation>
    <scope>NUCLEOTIDE SEQUENCE [LARGE SCALE GENOMIC DNA]</scope>
    <source>
        <strain evidence="7 10">AcRS1</strain>
    </source>
</reference>
<dbReference type="Pfam" id="PF00465">
    <property type="entry name" value="Fe-ADH"/>
    <property type="match status" value="1"/>
</dbReference>
<accession>A0A328FEC4</accession>
<name>A0A328FEC4_9BACT</name>
<gene>
    <name evidence="8" type="ORF">DO021_05225</name>
    <name evidence="7" type="ORF">EYB58_07610</name>
</gene>
<dbReference type="OrthoDB" id="9778433at2"/>
<dbReference type="Gene3D" id="1.20.1090.10">
    <property type="entry name" value="Dehydroquinate synthase-like - alpha domain"/>
    <property type="match status" value="1"/>
</dbReference>
<dbReference type="InterPro" id="IPR001670">
    <property type="entry name" value="ADH_Fe/GldA"/>
</dbReference>
<dbReference type="Proteomes" id="UP000293902">
    <property type="component" value="Chromosome"/>
</dbReference>
<dbReference type="InterPro" id="IPR056798">
    <property type="entry name" value="ADH_Fe_C"/>
</dbReference>
<dbReference type="InterPro" id="IPR018211">
    <property type="entry name" value="ADH_Fe_CS"/>
</dbReference>
<organism evidence="8 9">
    <name type="scientific">Desulfobacter hydrogenophilus</name>
    <dbReference type="NCBI Taxonomy" id="2291"/>
    <lineage>
        <taxon>Bacteria</taxon>
        <taxon>Pseudomonadati</taxon>
        <taxon>Thermodesulfobacteriota</taxon>
        <taxon>Desulfobacteria</taxon>
        <taxon>Desulfobacterales</taxon>
        <taxon>Desulfobacteraceae</taxon>
        <taxon>Desulfobacter</taxon>
    </lineage>
</organism>
<dbReference type="GO" id="GO:0046872">
    <property type="term" value="F:metal ion binding"/>
    <property type="evidence" value="ECO:0007669"/>
    <property type="project" value="InterPro"/>
</dbReference>
<dbReference type="PANTHER" id="PTHR11496:SF102">
    <property type="entry name" value="ALCOHOL DEHYDROGENASE 4"/>
    <property type="match status" value="1"/>
</dbReference>
<dbReference type="AlphaFoldDB" id="A0A328FEC4"/>
<feature type="domain" description="Fe-containing alcohol dehydrogenase-like C-terminal" evidence="6">
    <location>
        <begin position="190"/>
        <end position="376"/>
    </location>
</feature>
<evidence type="ECO:0000313" key="8">
    <source>
        <dbReference type="EMBL" id="RAM03024.1"/>
    </source>
</evidence>
<dbReference type="RefSeq" id="WP_111954420.1">
    <property type="nucleotide sequence ID" value="NZ_CP036313.1"/>
</dbReference>
<protein>
    <submittedName>
        <fullName evidence="7 8">Alcohol dehydrogenase</fullName>
    </submittedName>
</protein>
<evidence type="ECO:0000259" key="5">
    <source>
        <dbReference type="Pfam" id="PF00465"/>
    </source>
</evidence>
<evidence type="ECO:0000259" key="6">
    <source>
        <dbReference type="Pfam" id="PF25137"/>
    </source>
</evidence>
<dbReference type="Pfam" id="PF25137">
    <property type="entry name" value="ADH_Fe_C"/>
    <property type="match status" value="1"/>
</dbReference>
<evidence type="ECO:0000256" key="2">
    <source>
        <dbReference type="ARBA" id="ARBA00007358"/>
    </source>
</evidence>
<reference evidence="8 9" key="1">
    <citation type="submission" date="2018-06" db="EMBL/GenBank/DDBJ databases">
        <title>Complete Genome Sequence of Desulfobacter hydrogenophilus (DSM3380).</title>
        <authorList>
            <person name="Marietou A."/>
            <person name="Schreiber L."/>
            <person name="Marshall I."/>
            <person name="Jorgensen B."/>
        </authorList>
    </citation>
    <scope>NUCLEOTIDE SEQUENCE [LARGE SCALE GENOMIC DNA]</scope>
    <source>
        <strain evidence="8 9">DSM 3380</strain>
    </source>
</reference>
<dbReference type="SUPFAM" id="SSF56796">
    <property type="entry name" value="Dehydroquinate synthase-like"/>
    <property type="match status" value="1"/>
</dbReference>
<dbReference type="EMBL" id="CP036313">
    <property type="protein sequence ID" value="QBH12787.1"/>
    <property type="molecule type" value="Genomic_DNA"/>
</dbReference>
<evidence type="ECO:0000256" key="3">
    <source>
        <dbReference type="ARBA" id="ARBA00023002"/>
    </source>
</evidence>
<dbReference type="PROSITE" id="PS00060">
    <property type="entry name" value="ADH_IRON_2"/>
    <property type="match status" value="1"/>
</dbReference>
<keyword evidence="3" id="KW-0560">Oxidoreductase</keyword>
<evidence type="ECO:0000256" key="4">
    <source>
        <dbReference type="ARBA" id="ARBA00023027"/>
    </source>
</evidence>
<dbReference type="EMBL" id="QLNI01000008">
    <property type="protein sequence ID" value="RAM03024.1"/>
    <property type="molecule type" value="Genomic_DNA"/>
</dbReference>